<evidence type="ECO:0000256" key="1">
    <source>
        <dbReference type="SAM" id="Phobius"/>
    </source>
</evidence>
<keyword evidence="3" id="KW-1185">Reference proteome</keyword>
<name>A0A9E7KBT7_9LILI</name>
<proteinExistence type="predicted"/>
<reference evidence="2" key="1">
    <citation type="submission" date="2022-05" db="EMBL/GenBank/DDBJ databases">
        <title>The Musa troglodytarum L. genome provides insights into the mechanism of non-climacteric behaviour and enrichment of carotenoids.</title>
        <authorList>
            <person name="Wang J."/>
        </authorList>
    </citation>
    <scope>NUCLEOTIDE SEQUENCE</scope>
    <source>
        <tissue evidence="2">Leaf</tissue>
    </source>
</reference>
<evidence type="ECO:0000313" key="3">
    <source>
        <dbReference type="Proteomes" id="UP001055439"/>
    </source>
</evidence>
<dbReference type="OrthoDB" id="5379943at2759"/>
<dbReference type="Proteomes" id="UP001055439">
    <property type="component" value="Chromosome 7"/>
</dbReference>
<keyword evidence="1" id="KW-0812">Transmembrane</keyword>
<gene>
    <name evidence="2" type="ORF">MUK42_06359</name>
</gene>
<dbReference type="AlphaFoldDB" id="A0A9E7KBT7"/>
<evidence type="ECO:0000313" key="2">
    <source>
        <dbReference type="EMBL" id="URE14468.1"/>
    </source>
</evidence>
<keyword evidence="1" id="KW-0472">Membrane</keyword>
<feature type="transmembrane region" description="Helical" evidence="1">
    <location>
        <begin position="20"/>
        <end position="44"/>
    </location>
</feature>
<accession>A0A9E7KBT7</accession>
<keyword evidence="1" id="KW-1133">Transmembrane helix</keyword>
<dbReference type="EMBL" id="CP097509">
    <property type="protein sequence ID" value="URE14468.1"/>
    <property type="molecule type" value="Genomic_DNA"/>
</dbReference>
<sequence>MQQLGVAITGDKSSHLKLSVMSIPLCCGIWMSIPMFLMYLLVVYSKRSNETSIWIVQLSEVHAATRGGHHRGQVISSEVVRDVQSSMKCMQQLGVAITGDKSSHLKLSVMSSPLCYTFLCWHCPRYSAIVGGAAKIMHRGPVCEVSASGKFKSIFLPICILEPN</sequence>
<organism evidence="2 3">
    <name type="scientific">Musa troglodytarum</name>
    <name type="common">fe'i banana</name>
    <dbReference type="NCBI Taxonomy" id="320322"/>
    <lineage>
        <taxon>Eukaryota</taxon>
        <taxon>Viridiplantae</taxon>
        <taxon>Streptophyta</taxon>
        <taxon>Embryophyta</taxon>
        <taxon>Tracheophyta</taxon>
        <taxon>Spermatophyta</taxon>
        <taxon>Magnoliopsida</taxon>
        <taxon>Liliopsida</taxon>
        <taxon>Zingiberales</taxon>
        <taxon>Musaceae</taxon>
        <taxon>Musa</taxon>
    </lineage>
</organism>
<protein>
    <submittedName>
        <fullName evidence="2">Copper amine oxidase, N2 domain</fullName>
    </submittedName>
</protein>